<dbReference type="InterPro" id="IPR009875">
    <property type="entry name" value="PilZ_domain"/>
</dbReference>
<gene>
    <name evidence="2" type="ORF">S01H1_07034</name>
</gene>
<evidence type="ECO:0000313" key="2">
    <source>
        <dbReference type="EMBL" id="GAF84841.1"/>
    </source>
</evidence>
<reference evidence="2" key="1">
    <citation type="journal article" date="2014" name="Front. Microbiol.">
        <title>High frequency of phylogenetically diverse reductive dehalogenase-homologous genes in deep subseafloor sedimentary metagenomes.</title>
        <authorList>
            <person name="Kawai M."/>
            <person name="Futagami T."/>
            <person name="Toyoda A."/>
            <person name="Takaki Y."/>
            <person name="Nishi S."/>
            <person name="Hori S."/>
            <person name="Arai W."/>
            <person name="Tsubouchi T."/>
            <person name="Morono Y."/>
            <person name="Uchiyama I."/>
            <person name="Ito T."/>
            <person name="Fujiyama A."/>
            <person name="Inagaki F."/>
            <person name="Takami H."/>
        </authorList>
    </citation>
    <scope>NUCLEOTIDE SEQUENCE</scope>
    <source>
        <strain evidence="2">Expedition CK06-06</strain>
    </source>
</reference>
<dbReference type="GO" id="GO:0035438">
    <property type="term" value="F:cyclic-di-GMP binding"/>
    <property type="evidence" value="ECO:0007669"/>
    <property type="project" value="InterPro"/>
</dbReference>
<dbReference type="AlphaFoldDB" id="X0TBY7"/>
<dbReference type="Gene3D" id="2.40.10.220">
    <property type="entry name" value="predicted glycosyltransferase like domains"/>
    <property type="match status" value="1"/>
</dbReference>
<proteinExistence type="predicted"/>
<dbReference type="EMBL" id="BARS01003628">
    <property type="protein sequence ID" value="GAF84841.1"/>
    <property type="molecule type" value="Genomic_DNA"/>
</dbReference>
<sequence>MTKNKSAEQRKHNRIRVKSNAFVGVGPHFNQVGPLTDISKGGLSFCYTARKKQPNGLSLDIFLTDGDFYLSYVPFKAVFDSEVPNNTAGYAPMRRCRVQFGDLTENQLSRLEHIIQKHTISEL</sequence>
<dbReference type="SUPFAM" id="SSF141371">
    <property type="entry name" value="PilZ domain-like"/>
    <property type="match status" value="1"/>
</dbReference>
<accession>X0TBY7</accession>
<name>X0TBY7_9ZZZZ</name>
<evidence type="ECO:0000259" key="1">
    <source>
        <dbReference type="Pfam" id="PF07238"/>
    </source>
</evidence>
<comment type="caution">
    <text evidence="2">The sequence shown here is derived from an EMBL/GenBank/DDBJ whole genome shotgun (WGS) entry which is preliminary data.</text>
</comment>
<dbReference type="Pfam" id="PF07238">
    <property type="entry name" value="PilZ"/>
    <property type="match status" value="1"/>
</dbReference>
<protein>
    <recommendedName>
        <fullName evidence="1">PilZ domain-containing protein</fullName>
    </recommendedName>
</protein>
<organism evidence="2">
    <name type="scientific">marine sediment metagenome</name>
    <dbReference type="NCBI Taxonomy" id="412755"/>
    <lineage>
        <taxon>unclassified sequences</taxon>
        <taxon>metagenomes</taxon>
        <taxon>ecological metagenomes</taxon>
    </lineage>
</organism>
<feature type="domain" description="PilZ" evidence="1">
    <location>
        <begin position="8"/>
        <end position="115"/>
    </location>
</feature>